<organism evidence="1">
    <name type="scientific">viral metagenome</name>
    <dbReference type="NCBI Taxonomy" id="1070528"/>
    <lineage>
        <taxon>unclassified sequences</taxon>
        <taxon>metagenomes</taxon>
        <taxon>organismal metagenomes</taxon>
    </lineage>
</organism>
<evidence type="ECO:0000313" key="1">
    <source>
        <dbReference type="EMBL" id="QHT37815.1"/>
    </source>
</evidence>
<dbReference type="EMBL" id="MN738821">
    <property type="protein sequence ID" value="QHT37815.1"/>
    <property type="molecule type" value="Genomic_DNA"/>
</dbReference>
<name>A0A6C0FFF0_9ZZZZ</name>
<accession>A0A6C0FFF0</accession>
<proteinExistence type="predicted"/>
<reference evidence="1" key="1">
    <citation type="journal article" date="2020" name="Nature">
        <title>Giant virus diversity and host interactions through global metagenomics.</title>
        <authorList>
            <person name="Schulz F."/>
            <person name="Roux S."/>
            <person name="Paez-Espino D."/>
            <person name="Jungbluth S."/>
            <person name="Walsh D.A."/>
            <person name="Denef V.J."/>
            <person name="McMahon K.D."/>
            <person name="Konstantinidis K.T."/>
            <person name="Eloe-Fadrosh E.A."/>
            <person name="Kyrpides N.C."/>
            <person name="Woyke T."/>
        </authorList>
    </citation>
    <scope>NUCLEOTIDE SEQUENCE</scope>
    <source>
        <strain evidence="1">GVMAG-S-ERX556049-19</strain>
    </source>
</reference>
<dbReference type="AlphaFoldDB" id="A0A6C0FFF0"/>
<sequence>MFENQLVELSSLVKSVIKEDNEMQRKFYKHLESIVDEDDIIDELMEKWNKMIDEPSYHDLRALLKKRLNVEHDNEIDENVKLKSCYWADKCDCITDNNLSLHVPNCTKGRIWHAKDLDDYFGFELYRYELIVGGPKHGTFIVHGNHEDNENEEDIEIKLDDFNQKFECIENLNKFVQHANDKNGEIHKRNIKHKKNFELYRKKNKIKKIIEVYTLFKTKYHMIIGYNKISKRRCDVFKQKIQDITNEASELLSINNNYDEDLKKLCEELIHILEMVKEDMETWYTTVEKQINTKFSEDLSKYICDFI</sequence>
<protein>
    <submittedName>
        <fullName evidence="1">Uncharacterized protein</fullName>
    </submittedName>
</protein>